<evidence type="ECO:0000313" key="4">
    <source>
        <dbReference type="Proteomes" id="UP000002630"/>
    </source>
</evidence>
<dbReference type="EMBL" id="FN647682">
    <property type="protein sequence ID" value="CBN76450.1"/>
    <property type="molecule type" value="Genomic_DNA"/>
</dbReference>
<dbReference type="InParanoid" id="D8LAU1"/>
<dbReference type="PANTHER" id="PTHR42754:SF1">
    <property type="entry name" value="LIPOPROTEIN"/>
    <property type="match status" value="1"/>
</dbReference>
<dbReference type="Proteomes" id="UP000002630">
    <property type="component" value="Linkage Group LG01"/>
</dbReference>
<evidence type="ECO:0000256" key="1">
    <source>
        <dbReference type="SAM" id="MobiDB-lite"/>
    </source>
</evidence>
<sequence>MATEEWYWQAGTAETDYLNAVLMGSDGSSVLAGLSFGLWNGTNADTSDASLRPAATKLDADGNILWKWQHDINAFAAAAGEGRSVVTAGFASGGWEGTGLGFVDFTAVSLDADSGELLWKWQDGSEGFDVIYGATLADEGESVVMAGYTSGNFSGVNAGSNDFVAIKLNFTDGSEVWRWQDGTDEWDQIGAVAETADGTGFVLVGSTQGDWDGDNAGNGDFAVVMLDVDGNESWRWQDGTTEQEWLVGVAVQDDGSILLAGQQMETTGDESVFFTALKLQADGEEVTWRWQGGNAGDASRLYDMAAGADGKMILAGYTDGSWEDGANLGADDFLAVMLNTIATTPAPSSPGGDTVGGPTAAPSTPAAATPATSSPGGDAIGGPTGAPSLPATTTPGTSSASDSPTGGLTAAPLSDGSASSTAPIIAGALSTAAFVALSAVGFLLRRRRAAKKNGADGEDPHVLPLDGLEDGRQHEVSLSKSAVIDGGGNPTLHQENHSPPANHVKSVEAAASGGGAAATLNTSQPIDAGKVAGVALADGSAEDYLAKQHFVVATTSTADASTLDRAAVAGIFGEEAEFWADGPKPASSAAGRRGSCSDVGVGRAVMNAAQELAQRCQIPGVSEAAAMVSILVNLVTDSRDSNNKGDATLKQCRSVVMALERAATVAGEVGVLAPAKSTFVCTVNVSHPTRIPDCSGGASSLSKGSQSETGRNVLLLVDDVR</sequence>
<dbReference type="EMBL" id="FN649726">
    <property type="protein sequence ID" value="CBN76450.1"/>
    <property type="molecule type" value="Genomic_DNA"/>
</dbReference>
<proteinExistence type="predicted"/>
<evidence type="ECO:0000313" key="3">
    <source>
        <dbReference type="EMBL" id="CBN76450.1"/>
    </source>
</evidence>
<feature type="compositionally biased region" description="Low complexity" evidence="1">
    <location>
        <begin position="385"/>
        <end position="407"/>
    </location>
</feature>
<evidence type="ECO:0000256" key="2">
    <source>
        <dbReference type="SAM" id="Phobius"/>
    </source>
</evidence>
<keyword evidence="4" id="KW-1185">Reference proteome</keyword>
<dbReference type="SUPFAM" id="SSF50998">
    <property type="entry name" value="Quinoprotein alcohol dehydrogenase-like"/>
    <property type="match status" value="1"/>
</dbReference>
<feature type="compositionally biased region" description="Low complexity" evidence="1">
    <location>
        <begin position="356"/>
        <end position="377"/>
    </location>
</feature>
<keyword evidence="2" id="KW-1133">Transmembrane helix</keyword>
<dbReference type="AlphaFoldDB" id="D8LAU1"/>
<organism evidence="3 4">
    <name type="scientific">Ectocarpus siliculosus</name>
    <name type="common">Brown alga</name>
    <name type="synonym">Conferva siliculosa</name>
    <dbReference type="NCBI Taxonomy" id="2880"/>
    <lineage>
        <taxon>Eukaryota</taxon>
        <taxon>Sar</taxon>
        <taxon>Stramenopiles</taxon>
        <taxon>Ochrophyta</taxon>
        <taxon>PX clade</taxon>
        <taxon>Phaeophyceae</taxon>
        <taxon>Ectocarpales</taxon>
        <taxon>Ectocarpaceae</taxon>
        <taxon>Ectocarpus</taxon>
    </lineage>
</organism>
<feature type="region of interest" description="Disordered" evidence="1">
    <location>
        <begin position="482"/>
        <end position="501"/>
    </location>
</feature>
<dbReference type="InterPro" id="IPR011047">
    <property type="entry name" value="Quinoprotein_ADH-like_sf"/>
</dbReference>
<feature type="region of interest" description="Disordered" evidence="1">
    <location>
        <begin position="344"/>
        <end position="419"/>
    </location>
</feature>
<accession>D8LAU1</accession>
<keyword evidence="2" id="KW-0812">Transmembrane</keyword>
<gene>
    <name evidence="3" type="ORF">Esi_0000_0026</name>
</gene>
<name>D8LAU1_ECTSI</name>
<reference evidence="3 4" key="1">
    <citation type="journal article" date="2010" name="Nature">
        <title>The Ectocarpus genome and the independent evolution of multicellularity in brown algae.</title>
        <authorList>
            <person name="Cock J.M."/>
            <person name="Sterck L."/>
            <person name="Rouze P."/>
            <person name="Scornet D."/>
            <person name="Allen A.E."/>
            <person name="Amoutzias G."/>
            <person name="Anthouard V."/>
            <person name="Artiguenave F."/>
            <person name="Aury J.M."/>
            <person name="Badger J.H."/>
            <person name="Beszteri B."/>
            <person name="Billiau K."/>
            <person name="Bonnet E."/>
            <person name="Bothwell J.H."/>
            <person name="Bowler C."/>
            <person name="Boyen C."/>
            <person name="Brownlee C."/>
            <person name="Carrano C.J."/>
            <person name="Charrier B."/>
            <person name="Cho G.Y."/>
            <person name="Coelho S.M."/>
            <person name="Collen J."/>
            <person name="Corre E."/>
            <person name="Da Silva C."/>
            <person name="Delage L."/>
            <person name="Delaroque N."/>
            <person name="Dittami S.M."/>
            <person name="Doulbeau S."/>
            <person name="Elias M."/>
            <person name="Farnham G."/>
            <person name="Gachon C.M."/>
            <person name="Gschloessl B."/>
            <person name="Heesch S."/>
            <person name="Jabbari K."/>
            <person name="Jubin C."/>
            <person name="Kawai H."/>
            <person name="Kimura K."/>
            <person name="Kloareg B."/>
            <person name="Kupper F.C."/>
            <person name="Lang D."/>
            <person name="Le Bail A."/>
            <person name="Leblanc C."/>
            <person name="Lerouge P."/>
            <person name="Lohr M."/>
            <person name="Lopez P.J."/>
            <person name="Martens C."/>
            <person name="Maumus F."/>
            <person name="Michel G."/>
            <person name="Miranda-Saavedra D."/>
            <person name="Morales J."/>
            <person name="Moreau H."/>
            <person name="Motomura T."/>
            <person name="Nagasato C."/>
            <person name="Napoli C.A."/>
            <person name="Nelson D.R."/>
            <person name="Nyvall-Collen P."/>
            <person name="Peters A.F."/>
            <person name="Pommier C."/>
            <person name="Potin P."/>
            <person name="Poulain J."/>
            <person name="Quesneville H."/>
            <person name="Read B."/>
            <person name="Rensing S.A."/>
            <person name="Ritter A."/>
            <person name="Rousvoal S."/>
            <person name="Samanta M."/>
            <person name="Samson G."/>
            <person name="Schroeder D.C."/>
            <person name="Segurens B."/>
            <person name="Strittmatter M."/>
            <person name="Tonon T."/>
            <person name="Tregear J.W."/>
            <person name="Valentin K."/>
            <person name="von Dassow P."/>
            <person name="Yamagishi T."/>
            <person name="Van de Peer Y."/>
            <person name="Wincker P."/>
        </authorList>
    </citation>
    <scope>NUCLEOTIDE SEQUENCE [LARGE SCALE GENOMIC DNA]</scope>
    <source>
        <strain evidence="4">Ec32 / CCAP1310/4</strain>
    </source>
</reference>
<protein>
    <submittedName>
        <fullName evidence="3">PEGA domain family protein</fullName>
    </submittedName>
</protein>
<feature type="transmembrane region" description="Helical" evidence="2">
    <location>
        <begin position="424"/>
        <end position="444"/>
    </location>
</feature>
<keyword evidence="2" id="KW-0472">Membrane</keyword>
<dbReference type="PANTHER" id="PTHR42754">
    <property type="entry name" value="ENDOGLUCANASE"/>
    <property type="match status" value="1"/>
</dbReference>